<reference evidence="1" key="1">
    <citation type="submission" date="2020-09" db="EMBL/GenBank/DDBJ databases">
        <title>Bacillus faecalis sp. nov., a moderately halophilic bacterium isolated from cow faeces.</title>
        <authorList>
            <person name="Jiang L."/>
            <person name="Lee J."/>
        </authorList>
    </citation>
    <scope>NUCLEOTIDE SEQUENCE</scope>
    <source>
        <strain evidence="1">AGMB 02131</strain>
    </source>
</reference>
<dbReference type="InterPro" id="IPR008978">
    <property type="entry name" value="HSP20-like_chaperone"/>
</dbReference>
<accession>A0A927HCR8</accession>
<comment type="caution">
    <text evidence="1">The sequence shown here is derived from an EMBL/GenBank/DDBJ whole genome shotgun (WGS) entry which is preliminary data.</text>
</comment>
<sequence length="151" mass="17337">MNPWNILFPFQKYMKNFNGANQMKDMDEYISKFLSGLQNGDFGQMMNNTASANQQESAQNKLAAAIFETHSDVYVRIPIAERALMKHMKIYHTSNLLIVEGIPERTDRNTYTLPAIVRKKGNTALYKDGTLEIKLPKVNDLQYSEINITEQ</sequence>
<dbReference type="SUPFAM" id="SSF49764">
    <property type="entry name" value="HSP20-like chaperones"/>
    <property type="match status" value="1"/>
</dbReference>
<proteinExistence type="predicted"/>
<dbReference type="EMBL" id="JACXSI010000045">
    <property type="protein sequence ID" value="MBD3109806.1"/>
    <property type="molecule type" value="Genomic_DNA"/>
</dbReference>
<dbReference type="Proteomes" id="UP000602076">
    <property type="component" value="Unassembled WGS sequence"/>
</dbReference>
<dbReference type="RefSeq" id="WP_190999340.1">
    <property type="nucleotide sequence ID" value="NZ_JACXSI010000045.1"/>
</dbReference>
<keyword evidence="2" id="KW-1185">Reference proteome</keyword>
<evidence type="ECO:0000313" key="1">
    <source>
        <dbReference type="EMBL" id="MBD3109806.1"/>
    </source>
</evidence>
<protein>
    <submittedName>
        <fullName evidence="1">Hsp20/alpha crystallin family protein</fullName>
    </submittedName>
</protein>
<dbReference type="CDD" id="cd00298">
    <property type="entry name" value="ACD_sHsps_p23-like"/>
    <property type="match status" value="1"/>
</dbReference>
<gene>
    <name evidence="1" type="ORF">IEO70_15810</name>
</gene>
<dbReference type="AlphaFoldDB" id="A0A927HCR8"/>
<organism evidence="1 2">
    <name type="scientific">Peribacillus faecalis</name>
    <dbReference type="NCBI Taxonomy" id="2772559"/>
    <lineage>
        <taxon>Bacteria</taxon>
        <taxon>Bacillati</taxon>
        <taxon>Bacillota</taxon>
        <taxon>Bacilli</taxon>
        <taxon>Bacillales</taxon>
        <taxon>Bacillaceae</taxon>
        <taxon>Peribacillus</taxon>
    </lineage>
</organism>
<name>A0A927HCR8_9BACI</name>
<evidence type="ECO:0000313" key="2">
    <source>
        <dbReference type="Proteomes" id="UP000602076"/>
    </source>
</evidence>